<sequence>MRYVVFGTCPYPVLQVLPKLSVGCDRGALYLRGEAGVLEQAQEWGLVELAQAGGVARPTARLGLVDPGASRNIADRVQSVLTGYLEVLGEAAADLETGYRRTPACTEQGWAWDRVQHLVVGGWLMDLGFARAAAAASHPRAGAEWRVVGYAGLPLPATQCGVRLRWGTAAVLGEFWAEDRLRVPGLPLNLEPHELDVLAAVARAGEAPAGEIPPGVAGKLRYLGLLRAPGARRLKPALPVFDPPECESLEARVLGWAQALYRACRDALPPDPGAEGEVLRLAFFRGLLTAAYAAAQGVGILPIGRGGVPKGWGLWLWLEPSPQQLLGHAGEAV</sequence>
<keyword evidence="2" id="KW-1185">Reference proteome</keyword>
<organism evidence="1 2">
    <name type="scientific">Calidithermus roseus</name>
    <dbReference type="NCBI Taxonomy" id="1644118"/>
    <lineage>
        <taxon>Bacteria</taxon>
        <taxon>Thermotogati</taxon>
        <taxon>Deinococcota</taxon>
        <taxon>Deinococci</taxon>
        <taxon>Thermales</taxon>
        <taxon>Thermaceae</taxon>
        <taxon>Calidithermus</taxon>
    </lineage>
</organism>
<proteinExistence type="predicted"/>
<comment type="caution">
    <text evidence="1">The sequence shown here is derived from an EMBL/GenBank/DDBJ whole genome shotgun (WGS) entry which is preliminary data.</text>
</comment>
<gene>
    <name evidence="1" type="ORF">Mrose_02770</name>
</gene>
<evidence type="ECO:0000313" key="1">
    <source>
        <dbReference type="EMBL" id="RIH84094.1"/>
    </source>
</evidence>
<protein>
    <submittedName>
        <fullName evidence="1">Uncharacterized protein</fullName>
    </submittedName>
</protein>
<name>A0A399EHG1_9DEIN</name>
<evidence type="ECO:0000313" key="2">
    <source>
        <dbReference type="Proteomes" id="UP000265341"/>
    </source>
</evidence>
<dbReference type="EMBL" id="QWLA01000063">
    <property type="protein sequence ID" value="RIH84094.1"/>
    <property type="molecule type" value="Genomic_DNA"/>
</dbReference>
<accession>A0A399EHG1</accession>
<reference evidence="1 2" key="1">
    <citation type="submission" date="2018-08" db="EMBL/GenBank/DDBJ databases">
        <title>Meiothermus roseus NBRC 110900 genome sequencing project.</title>
        <authorList>
            <person name="Da Costa M.S."/>
            <person name="Albuquerque L."/>
            <person name="Raposo P."/>
            <person name="Froufe H.J.C."/>
            <person name="Barroso C.S."/>
            <person name="Egas C."/>
        </authorList>
    </citation>
    <scope>NUCLEOTIDE SEQUENCE [LARGE SCALE GENOMIC DNA]</scope>
    <source>
        <strain evidence="1 2">NBRC 110900</strain>
    </source>
</reference>
<dbReference type="Proteomes" id="UP000265341">
    <property type="component" value="Unassembled WGS sequence"/>
</dbReference>
<dbReference type="AlphaFoldDB" id="A0A399EHG1"/>
<dbReference type="RefSeq" id="WP_182482826.1">
    <property type="nucleotide sequence ID" value="NZ_QWLA01000063.1"/>
</dbReference>